<evidence type="ECO:0000313" key="7">
    <source>
        <dbReference type="Proteomes" id="UP000231960"/>
    </source>
</evidence>
<dbReference type="Gene3D" id="1.10.8.60">
    <property type="match status" value="1"/>
</dbReference>
<proteinExistence type="predicted"/>
<dbReference type="Pfam" id="PF06144">
    <property type="entry name" value="DNA_pol3_delta"/>
    <property type="match status" value="1"/>
</dbReference>
<dbReference type="NCBIfam" id="TIGR01128">
    <property type="entry name" value="holA"/>
    <property type="match status" value="1"/>
</dbReference>
<evidence type="ECO:0000256" key="1">
    <source>
        <dbReference type="ARBA" id="ARBA00022679"/>
    </source>
</evidence>
<dbReference type="InterPro" id="IPR005790">
    <property type="entry name" value="DNA_polIII_delta"/>
</dbReference>
<dbReference type="GO" id="GO:0009360">
    <property type="term" value="C:DNA polymerase III complex"/>
    <property type="evidence" value="ECO:0007669"/>
    <property type="project" value="InterPro"/>
</dbReference>
<dbReference type="PANTHER" id="PTHR34388:SF1">
    <property type="entry name" value="DNA POLYMERASE III SUBUNIT DELTA"/>
    <property type="match status" value="1"/>
</dbReference>
<evidence type="ECO:0000256" key="3">
    <source>
        <dbReference type="ARBA" id="ARBA00022705"/>
    </source>
</evidence>
<dbReference type="EMBL" id="NIPO01000001">
    <property type="protein sequence ID" value="PJR04767.1"/>
    <property type="molecule type" value="Genomic_DNA"/>
</dbReference>
<dbReference type="Gene3D" id="1.20.272.10">
    <property type="match status" value="1"/>
</dbReference>
<dbReference type="InterPro" id="IPR027417">
    <property type="entry name" value="P-loop_NTPase"/>
</dbReference>
<comment type="caution">
    <text evidence="6">The sequence shown here is derived from an EMBL/GenBank/DDBJ whole genome shotgun (WGS) entry which is preliminary data.</text>
</comment>
<dbReference type="GO" id="GO:0006261">
    <property type="term" value="P:DNA-templated DNA replication"/>
    <property type="evidence" value="ECO:0007669"/>
    <property type="project" value="TreeGrafter"/>
</dbReference>
<dbReference type="PANTHER" id="PTHR34388">
    <property type="entry name" value="DNA POLYMERASE III SUBUNIT DELTA"/>
    <property type="match status" value="1"/>
</dbReference>
<dbReference type="GO" id="GO:0003887">
    <property type="term" value="F:DNA-directed DNA polymerase activity"/>
    <property type="evidence" value="ECO:0007669"/>
    <property type="project" value="UniProtKB-KW"/>
</dbReference>
<evidence type="ECO:0000256" key="2">
    <source>
        <dbReference type="ARBA" id="ARBA00022695"/>
    </source>
</evidence>
<name>A0A2M9R7C9_9FLAO</name>
<accession>A0A2M9R7C9</accession>
<keyword evidence="1" id="KW-0808">Transferase</keyword>
<feature type="domain" description="DNA polymerase III delta N-terminal" evidence="5">
    <location>
        <begin position="20"/>
        <end position="135"/>
    </location>
</feature>
<dbReference type="InterPro" id="IPR010372">
    <property type="entry name" value="DNA_pol3_delta_N"/>
</dbReference>
<dbReference type="GO" id="GO:0003677">
    <property type="term" value="F:DNA binding"/>
    <property type="evidence" value="ECO:0007669"/>
    <property type="project" value="InterPro"/>
</dbReference>
<dbReference type="Proteomes" id="UP000231960">
    <property type="component" value="Unassembled WGS sequence"/>
</dbReference>
<keyword evidence="4" id="KW-0239">DNA-directed DNA polymerase</keyword>
<protein>
    <submittedName>
        <fullName evidence="6">DNA polymerase III subunit delta</fullName>
    </submittedName>
</protein>
<dbReference type="AlphaFoldDB" id="A0A2M9R7C9"/>
<evidence type="ECO:0000313" key="6">
    <source>
        <dbReference type="EMBL" id="PJR04767.1"/>
    </source>
</evidence>
<keyword evidence="3" id="KW-0235">DNA replication</keyword>
<keyword evidence="7" id="KW-1185">Reference proteome</keyword>
<dbReference type="RefSeq" id="WP_100678324.1">
    <property type="nucleotide sequence ID" value="NZ_NIPO01000001.1"/>
</dbReference>
<sequence length="338" mass="39164">MQEAKKILDQIRKKQYHSVYFLMGEEPYYIDQIADCIANEVLNEDQKGFDQLVVYGKDTSVNDLIANARRFPLMSDYQVMIVKEAQDLSREIESLESYFSNVQPTTILVFCYKYKTLDKRKKLYKTLQKQAFLFESTKIRDYHLEGWINTFVKEQNYSIEPKAAAMLSEFIGNDLHRIANEVKKLQIILPAGTHITADHIETNIGISKEFNNFELIKAVANKDETSAYKIGYYFAQNSKNNPLQLTFGLLNNYFNRLLKYQGLMYSNPAQNPKILAREIGVSEYAMRDYQSGSQHYPMKKVSRNLHLIRSFDMKSKGVGAANMSHLDVMNELLAELFN</sequence>
<evidence type="ECO:0000256" key="4">
    <source>
        <dbReference type="ARBA" id="ARBA00022932"/>
    </source>
</evidence>
<keyword evidence="2" id="KW-0548">Nucleotidyltransferase</keyword>
<organism evidence="6 7">
    <name type="scientific">Avrilella dinanensis</name>
    <dbReference type="NCBI Taxonomy" id="2008672"/>
    <lineage>
        <taxon>Bacteria</taxon>
        <taxon>Pseudomonadati</taxon>
        <taxon>Bacteroidota</taxon>
        <taxon>Flavobacteriia</taxon>
        <taxon>Flavobacteriales</taxon>
        <taxon>Flavobacteriaceae</taxon>
        <taxon>Avrilella</taxon>
    </lineage>
</organism>
<evidence type="ECO:0000259" key="5">
    <source>
        <dbReference type="Pfam" id="PF06144"/>
    </source>
</evidence>
<dbReference type="SUPFAM" id="SSF52540">
    <property type="entry name" value="P-loop containing nucleoside triphosphate hydrolases"/>
    <property type="match status" value="1"/>
</dbReference>
<gene>
    <name evidence="6" type="primary">holA</name>
    <name evidence="6" type="ORF">CDL10_09595</name>
</gene>
<reference evidence="6 7" key="1">
    <citation type="submission" date="2017-06" db="EMBL/GenBank/DDBJ databases">
        <title>Description of Avrilella dinanensis gen. nov. sp. nov.</title>
        <authorList>
            <person name="Leyer C."/>
            <person name="Sassi M."/>
            <person name="Minet J."/>
            <person name="Kayal S."/>
            <person name="Cattoir V."/>
        </authorList>
    </citation>
    <scope>NUCLEOTIDE SEQUENCE [LARGE SCALE GENOMIC DNA]</scope>
    <source>
        <strain evidence="6 7">UR159</strain>
    </source>
</reference>
<dbReference type="OrthoDB" id="1172326at2"/>
<dbReference type="Gene3D" id="3.40.50.300">
    <property type="entry name" value="P-loop containing nucleotide triphosphate hydrolases"/>
    <property type="match status" value="1"/>
</dbReference>